<dbReference type="EMBL" id="JBAFSM010000015">
    <property type="protein sequence ID" value="MEG3437456.1"/>
    <property type="molecule type" value="Genomic_DNA"/>
</dbReference>
<name>A0AAW9QRN0_9CHRO</name>
<dbReference type="Proteomes" id="UP001328733">
    <property type="component" value="Unassembled WGS sequence"/>
</dbReference>
<dbReference type="AlphaFoldDB" id="A0AAW9QRN0"/>
<feature type="region of interest" description="Disordered" evidence="1">
    <location>
        <begin position="50"/>
        <end position="72"/>
    </location>
</feature>
<gene>
    <name evidence="2" type="ORF">V0288_10030</name>
</gene>
<evidence type="ECO:0000313" key="2">
    <source>
        <dbReference type="EMBL" id="MEG3437456.1"/>
    </source>
</evidence>
<evidence type="ECO:0000256" key="1">
    <source>
        <dbReference type="SAM" id="MobiDB-lite"/>
    </source>
</evidence>
<accession>A0AAW9QRN0</accession>
<keyword evidence="3" id="KW-1185">Reference proteome</keyword>
<feature type="region of interest" description="Disordered" evidence="1">
    <location>
        <begin position="101"/>
        <end position="124"/>
    </location>
</feature>
<proteinExistence type="predicted"/>
<feature type="compositionally biased region" description="Basic and acidic residues" evidence="1">
    <location>
        <begin position="110"/>
        <end position="124"/>
    </location>
</feature>
<comment type="caution">
    <text evidence="2">The sequence shown here is derived from an EMBL/GenBank/DDBJ whole genome shotgun (WGS) entry which is preliminary data.</text>
</comment>
<sequence>MKDLISRCIHTTASFLEKVKLEKLLPVILVFSLFFATHVRTDAREQPIGERIGRQLHETSVRSERPKTTGEFIDEARREIPLNERMENITRDSGEAFQQFGEGIGTSVKETTRELGKNLPGGDK</sequence>
<evidence type="ECO:0000313" key="3">
    <source>
        <dbReference type="Proteomes" id="UP001328733"/>
    </source>
</evidence>
<reference evidence="2 3" key="1">
    <citation type="submission" date="2024-01" db="EMBL/GenBank/DDBJ databases">
        <title>Genomic insights into the taxonomy and metabolism of the cyanobacterium Pannus brasiliensis CCIBt3594.</title>
        <authorList>
            <person name="Machado M."/>
            <person name="Botero N.B."/>
            <person name="Andreote A.P.D."/>
            <person name="Feitosa A.M.T."/>
            <person name="Popin R."/>
            <person name="Sivonen K."/>
            <person name="Fiore M.F."/>
        </authorList>
    </citation>
    <scope>NUCLEOTIDE SEQUENCE [LARGE SCALE GENOMIC DNA]</scope>
    <source>
        <strain evidence="2 3">CCIBt3594</strain>
    </source>
</reference>
<dbReference type="RefSeq" id="WP_332864937.1">
    <property type="nucleotide sequence ID" value="NZ_JBAFSM010000015.1"/>
</dbReference>
<protein>
    <submittedName>
        <fullName evidence="2">Uncharacterized protein</fullName>
    </submittedName>
</protein>
<organism evidence="2 3">
    <name type="scientific">Pannus brasiliensis CCIBt3594</name>
    <dbReference type="NCBI Taxonomy" id="1427578"/>
    <lineage>
        <taxon>Bacteria</taxon>
        <taxon>Bacillati</taxon>
        <taxon>Cyanobacteriota</taxon>
        <taxon>Cyanophyceae</taxon>
        <taxon>Oscillatoriophycideae</taxon>
        <taxon>Chroococcales</taxon>
        <taxon>Microcystaceae</taxon>
        <taxon>Pannus</taxon>
    </lineage>
</organism>